<accession>A0A537K1R6</accession>
<dbReference type="CDD" id="cd01561">
    <property type="entry name" value="CBS_like"/>
    <property type="match status" value="1"/>
</dbReference>
<dbReference type="GO" id="GO:0006535">
    <property type="term" value="P:cysteine biosynthetic process from serine"/>
    <property type="evidence" value="ECO:0007669"/>
    <property type="project" value="InterPro"/>
</dbReference>
<dbReference type="PANTHER" id="PTHR10314">
    <property type="entry name" value="CYSTATHIONINE BETA-SYNTHASE"/>
    <property type="match status" value="1"/>
</dbReference>
<evidence type="ECO:0000259" key="7">
    <source>
        <dbReference type="Pfam" id="PF00291"/>
    </source>
</evidence>
<evidence type="ECO:0000256" key="2">
    <source>
        <dbReference type="ARBA" id="ARBA00007103"/>
    </source>
</evidence>
<dbReference type="FunFam" id="3.40.50.1100:FF:000003">
    <property type="entry name" value="Cystathionine beta-synthase"/>
    <property type="match status" value="1"/>
</dbReference>
<keyword evidence="8" id="KW-0808">Transferase</keyword>
<dbReference type="GO" id="GO:0004124">
    <property type="term" value="F:cysteine synthase activity"/>
    <property type="evidence" value="ECO:0007669"/>
    <property type="project" value="UniProtKB-EC"/>
</dbReference>
<dbReference type="Pfam" id="PF00291">
    <property type="entry name" value="PALP"/>
    <property type="match status" value="1"/>
</dbReference>
<feature type="binding site" evidence="4">
    <location>
        <begin position="252"/>
        <end position="256"/>
    </location>
    <ligand>
        <name>pyridoxal 5'-phosphate</name>
        <dbReference type="ChEBI" id="CHEBI:597326"/>
    </ligand>
</feature>
<evidence type="ECO:0000256" key="4">
    <source>
        <dbReference type="PIRSR" id="PIRSR605856-50"/>
    </source>
</evidence>
<evidence type="ECO:0000256" key="3">
    <source>
        <dbReference type="ARBA" id="ARBA00022898"/>
    </source>
</evidence>
<name>A0A537K1R6_9BACT</name>
<dbReference type="NCBIfam" id="TIGR01136">
    <property type="entry name" value="cysKM"/>
    <property type="match status" value="1"/>
</dbReference>
<reference evidence="8 9" key="1">
    <citation type="journal article" date="2019" name="Nat. Microbiol.">
        <title>Mediterranean grassland soil C-N compound turnover is dependent on rainfall and depth, and is mediated by genomically divergent microorganisms.</title>
        <authorList>
            <person name="Diamond S."/>
            <person name="Andeer P.F."/>
            <person name="Li Z."/>
            <person name="Crits-Christoph A."/>
            <person name="Burstein D."/>
            <person name="Anantharaman K."/>
            <person name="Lane K.R."/>
            <person name="Thomas B.C."/>
            <person name="Pan C."/>
            <person name="Northen T.R."/>
            <person name="Banfield J.F."/>
        </authorList>
    </citation>
    <scope>NUCLEOTIDE SEQUENCE [LARGE SCALE GENOMIC DNA]</scope>
    <source>
        <strain evidence="8">NP_3</strain>
    </source>
</reference>
<dbReference type="InterPro" id="IPR050214">
    <property type="entry name" value="Cys_Synth/Cystath_Beta-Synth"/>
</dbReference>
<dbReference type="InterPro" id="IPR001926">
    <property type="entry name" value="TrpB-like_PALP"/>
</dbReference>
<feature type="binding site" evidence="4">
    <location>
        <position position="334"/>
    </location>
    <ligand>
        <name>pyridoxal 5'-phosphate</name>
        <dbReference type="ChEBI" id="CHEBI:597326"/>
    </ligand>
</feature>
<evidence type="ECO:0000313" key="9">
    <source>
        <dbReference type="Proteomes" id="UP000318509"/>
    </source>
</evidence>
<comment type="similarity">
    <text evidence="2">Belongs to the cysteine synthase/cystathionine beta-synthase family.</text>
</comment>
<organism evidence="8 9">
    <name type="scientific">Candidatus Segetimicrobium genomatis</name>
    <dbReference type="NCBI Taxonomy" id="2569760"/>
    <lineage>
        <taxon>Bacteria</taxon>
        <taxon>Bacillati</taxon>
        <taxon>Candidatus Sysuimicrobiota</taxon>
        <taxon>Candidatus Sysuimicrobiia</taxon>
        <taxon>Candidatus Sysuimicrobiales</taxon>
        <taxon>Candidatus Segetimicrobiaceae</taxon>
        <taxon>Candidatus Segetimicrobium</taxon>
    </lineage>
</organism>
<dbReference type="SUPFAM" id="SSF53686">
    <property type="entry name" value="Tryptophan synthase beta subunit-like PLP-dependent enzymes"/>
    <property type="match status" value="1"/>
</dbReference>
<comment type="cofactor">
    <cofactor evidence="1 4">
        <name>pyridoxal 5'-phosphate</name>
        <dbReference type="ChEBI" id="CHEBI:597326"/>
    </cofactor>
</comment>
<evidence type="ECO:0000313" key="8">
    <source>
        <dbReference type="EMBL" id="TMI89700.1"/>
    </source>
</evidence>
<dbReference type="InterPro" id="IPR005856">
    <property type="entry name" value="Cys_synth"/>
</dbReference>
<dbReference type="Gene3D" id="3.40.50.1100">
    <property type="match status" value="2"/>
</dbReference>
<dbReference type="EC" id="2.5.1.47" evidence="8"/>
<protein>
    <submittedName>
        <fullName evidence="8">Cysteine synthase</fullName>
        <ecNumber evidence="8">2.5.1.47</ecNumber>
    </submittedName>
</protein>
<dbReference type="EMBL" id="VBAK01000119">
    <property type="protein sequence ID" value="TMI89700.1"/>
    <property type="molecule type" value="Genomic_DNA"/>
</dbReference>
<dbReference type="InterPro" id="IPR036052">
    <property type="entry name" value="TrpB-like_PALP_sf"/>
</dbReference>
<dbReference type="Proteomes" id="UP000318509">
    <property type="component" value="Unassembled WGS sequence"/>
</dbReference>
<feature type="compositionally biased region" description="Polar residues" evidence="6">
    <location>
        <begin position="52"/>
        <end position="67"/>
    </location>
</feature>
<evidence type="ECO:0000256" key="1">
    <source>
        <dbReference type="ARBA" id="ARBA00001933"/>
    </source>
</evidence>
<sequence>MRGCRPGSPGISSPAACCASTPRSPGWRAGRPRRPSSAISTPRWRSGGGSTESGITRSPPISSTSKQPPVRPILDVSLLDRIGDTPLLRLARVTRHLPRTVEVYVKAEWFNPGGSVKDRPVLRMLVDAERDGRLTRGKTILDSTSGNAGIAYAMIGALKGYPVELVMPASASEERKRIIAAYGARVVLSDPLEGSDGAIRVARTMLAEAPERYFKPDQYNNPANWRAHYETTGPEVLRQTGGRITHFVAGLGTTGTLVGAGRRLHEADPGIEVIAVEPDAALHGLEGLKHIASSIVPGIYDPGVHNRKVGVSTEAGYRMARRLAREDGLFVGTSTGAAVHAALEVAAALRAGVIVVIAPDGGDRYLSTPLWRDAGA</sequence>
<feature type="region of interest" description="Disordered" evidence="6">
    <location>
        <begin position="1"/>
        <end position="69"/>
    </location>
</feature>
<keyword evidence="3 4" id="KW-0663">Pyridoxal phosphate</keyword>
<feature type="modified residue" description="N6-(pyridoxal phosphate)lysine" evidence="5">
    <location>
        <position position="117"/>
    </location>
</feature>
<evidence type="ECO:0000256" key="5">
    <source>
        <dbReference type="PIRSR" id="PIRSR605856-51"/>
    </source>
</evidence>
<feature type="domain" description="Tryptophan synthase beta chain-like PALP" evidence="7">
    <location>
        <begin position="80"/>
        <end position="360"/>
    </location>
</feature>
<dbReference type="AlphaFoldDB" id="A0A537K1R6"/>
<comment type="caution">
    <text evidence="8">The sequence shown here is derived from an EMBL/GenBank/DDBJ whole genome shotgun (WGS) entry which is preliminary data.</text>
</comment>
<evidence type="ECO:0000256" key="6">
    <source>
        <dbReference type="SAM" id="MobiDB-lite"/>
    </source>
</evidence>
<feature type="binding site" evidence="4">
    <location>
        <position position="147"/>
    </location>
    <ligand>
        <name>pyridoxal 5'-phosphate</name>
        <dbReference type="ChEBI" id="CHEBI:597326"/>
    </ligand>
</feature>
<proteinExistence type="inferred from homology"/>
<gene>
    <name evidence="8" type="ORF">E6H00_08900</name>
</gene>